<evidence type="ECO:0000313" key="1">
    <source>
        <dbReference type="EMBL" id="QEE22351.1"/>
    </source>
</evidence>
<organism evidence="1 2">
    <name type="scientific">Paradevosia tibetensis</name>
    <dbReference type="NCBI Taxonomy" id="1447062"/>
    <lineage>
        <taxon>Bacteria</taxon>
        <taxon>Pseudomonadati</taxon>
        <taxon>Pseudomonadota</taxon>
        <taxon>Alphaproteobacteria</taxon>
        <taxon>Hyphomicrobiales</taxon>
        <taxon>Devosiaceae</taxon>
        <taxon>Paradevosia</taxon>
    </lineage>
</organism>
<sequence length="113" mass="12432">MVPRLEQISNVASFPRGANWTGKSGRAYDLVAERFDNFALISGNLYVVASGTLVLWVGAVEDVVNDQQSRARFRLAMDCADRVFRLKAPEDEVARMTVIWDLEGAEPATLSAA</sequence>
<reference evidence="1 2" key="1">
    <citation type="journal article" date="2015" name="Int. J. Syst. Evol. Microbiol.">
        <title>Youhaiella tibetensis gen. nov., sp. nov., isolated from subsurface sediment.</title>
        <authorList>
            <person name="Wang Y.X."/>
            <person name="Huang F.Q."/>
            <person name="Nogi Y."/>
            <person name="Pang S.J."/>
            <person name="Wang P.K."/>
            <person name="Lv J."/>
        </authorList>
    </citation>
    <scope>NUCLEOTIDE SEQUENCE [LARGE SCALE GENOMIC DNA]</scope>
    <source>
        <strain evidence="2">fig4</strain>
    </source>
</reference>
<name>A0A5B9DSE0_9HYPH</name>
<dbReference type="Proteomes" id="UP000321062">
    <property type="component" value="Chromosome"/>
</dbReference>
<protein>
    <submittedName>
        <fullName evidence="1">Uncharacterized protein</fullName>
    </submittedName>
</protein>
<proteinExistence type="predicted"/>
<gene>
    <name evidence="1" type="ORF">FNA67_20255</name>
</gene>
<dbReference type="AlphaFoldDB" id="A0A5B9DSE0"/>
<evidence type="ECO:0000313" key="2">
    <source>
        <dbReference type="Proteomes" id="UP000321062"/>
    </source>
</evidence>
<dbReference type="KEGG" id="yti:FNA67_20255"/>
<keyword evidence="2" id="KW-1185">Reference proteome</keyword>
<dbReference type="RefSeq" id="WP_049706877.1">
    <property type="nucleotide sequence ID" value="NZ_BMFM01000001.1"/>
</dbReference>
<dbReference type="OrthoDB" id="7948219at2"/>
<dbReference type="EMBL" id="CP041690">
    <property type="protein sequence ID" value="QEE22351.1"/>
    <property type="molecule type" value="Genomic_DNA"/>
</dbReference>
<accession>A0A5B9DSE0</accession>